<evidence type="ECO:0000313" key="2">
    <source>
        <dbReference type="Proteomes" id="UP000677616"/>
    </source>
</evidence>
<dbReference type="EMBL" id="CP073084">
    <property type="protein sequence ID" value="QUE54932.1"/>
    <property type="molecule type" value="Genomic_DNA"/>
</dbReference>
<gene>
    <name evidence="1" type="ORF">INT76_03350</name>
</gene>
<organism evidence="1 2">
    <name type="scientific">Streptococcus oriscaviae</name>
    <dbReference type="NCBI Taxonomy" id="2781599"/>
    <lineage>
        <taxon>Bacteria</taxon>
        <taxon>Bacillati</taxon>
        <taxon>Bacillota</taxon>
        <taxon>Bacilli</taxon>
        <taxon>Lactobacillales</taxon>
        <taxon>Streptococcaceae</taxon>
        <taxon>Streptococcus</taxon>
    </lineage>
</organism>
<protein>
    <submittedName>
        <fullName evidence="1">Uncharacterized protein</fullName>
    </submittedName>
</protein>
<accession>A0ABX7YNC5</accession>
<keyword evidence="2" id="KW-1185">Reference proteome</keyword>
<dbReference type="RefSeq" id="WP_212572185.1">
    <property type="nucleotide sequence ID" value="NZ_CP073084.1"/>
</dbReference>
<sequence>MKEFLQVLLQHINRFLGNSQPDVSDKPDEKKDLLNTIQLALYKKAAVHVIYGNKSFTGDIVKWDDKRQQLILKNFKKSVTSIIRMRDIKRISLVPDSIRQSQRQKN</sequence>
<name>A0ABX7YNC5_9STRE</name>
<proteinExistence type="predicted"/>
<reference evidence="1 2" key="1">
    <citation type="submission" date="2021-04" db="EMBL/GenBank/DDBJ databases">
        <title>Complete genome sequence of a novel Streptococcus species.</title>
        <authorList>
            <person name="Teng J.L.L."/>
        </authorList>
    </citation>
    <scope>NUCLEOTIDE SEQUENCE [LARGE SCALE GENOMIC DNA]</scope>
    <source>
        <strain evidence="1 2">HKU75</strain>
    </source>
</reference>
<evidence type="ECO:0000313" key="1">
    <source>
        <dbReference type="EMBL" id="QUE54932.1"/>
    </source>
</evidence>
<dbReference type="Proteomes" id="UP000677616">
    <property type="component" value="Chromosome"/>
</dbReference>